<keyword evidence="8" id="KW-1185">Reference proteome</keyword>
<dbReference type="GO" id="GO:0016020">
    <property type="term" value="C:membrane"/>
    <property type="evidence" value="ECO:0007669"/>
    <property type="project" value="UniProtKB-SubCell"/>
</dbReference>
<protein>
    <submittedName>
        <fullName evidence="9">E3 ubiquitin-protein ligase DCST1-like</fullName>
    </submittedName>
</protein>
<feature type="domain" description="E3 ubiquitin-protein ligase DCST1-like C-terminal" evidence="7">
    <location>
        <begin position="656"/>
        <end position="704"/>
    </location>
</feature>
<sequence>MCNLGAILEQILCCFRIFLEKCLCYICPPLYRAFFAECNQKNSLRLTSFICGFCLGQAYYYYLLKRIPFPNSVGLILSLVISVLLGIGNAISIQIRCICLLIFPMYFGKTGRGVLKAVVLTYVVAGPITNMGLNAREVVRVFACSTQLSFNLSKERYNLMLEPIKKTALSLQHEMDQMKNALRSVRDIVAPIELEIENVEEVARKQEQNDNLDLLFKTLLRSSGIETKYLNIPEKGLEDHFQKLYEKKLEYRCEYELTEAKKVCIEAFSLAYNTCCDKVRHVDAWLLCWPLRFKYACNFLSLLQQGDTCDSREQVDHGLGEGYVALKEATRELTGGLNNVNLKYKITFQRVLYDIQDAKETGDRVLHSFEEKHLVMGVVITTLNVCMAILFLRIVLAAITYHDMYLTNITFDNLYITGYFKYLDEMRKRKNEITLLPLKKMERSKYVDIYSMSYVRTQHSKLVTQILKVMLEVVTATTFVMLDRLFYEALDVVRQHAHLEFIHQGTQDLKIEVEGTGLLANLLRKLISNLSSTRDSRLVVTNKLCVPQPRAMPPIYFLKIYGGYVWILFLLYINPYTLRLRRLICSYFYPMRERQRVLHLYNDILKKRMKMDKTLRRKAVQAVRTYYLSGENLLSLRMKFPYLLGWLDALPAARMTCLICGETEPRSGHRIPGRWHRCSLPTCPFVYCAECWQEAGGRCLACDPSLNELSDVDSLSDDDLLRY</sequence>
<evidence type="ECO:0000313" key="8">
    <source>
        <dbReference type="Proteomes" id="UP000301870"/>
    </source>
</evidence>
<keyword evidence="2 5" id="KW-0812">Transmembrane</keyword>
<evidence type="ECO:0000259" key="7">
    <source>
        <dbReference type="Pfam" id="PF26037"/>
    </source>
</evidence>
<reference evidence="9" key="1">
    <citation type="submission" date="2025-08" db="UniProtKB">
        <authorList>
            <consortium name="RefSeq"/>
        </authorList>
    </citation>
    <scope>IDENTIFICATION</scope>
    <source>
        <strain evidence="9">Ishihara</strain>
        <tissue evidence="9">Whole body</tissue>
    </source>
</reference>
<dbReference type="Proteomes" id="UP000301870">
    <property type="component" value="Chromosome 1"/>
</dbReference>
<name>A0A9J7DXD7_SPOLT</name>
<dbReference type="Pfam" id="PF07782">
    <property type="entry name" value="DC_STAMP"/>
    <property type="match status" value="1"/>
</dbReference>
<feature type="domain" description="Dendritic cell-specific transmembrane protein-like" evidence="6">
    <location>
        <begin position="411"/>
        <end position="601"/>
    </location>
</feature>
<evidence type="ECO:0000256" key="5">
    <source>
        <dbReference type="SAM" id="Phobius"/>
    </source>
</evidence>
<keyword evidence="3 5" id="KW-1133">Transmembrane helix</keyword>
<dbReference type="InterPro" id="IPR012858">
    <property type="entry name" value="DC_STAMP-like"/>
</dbReference>
<feature type="transmembrane region" description="Helical" evidence="5">
    <location>
        <begin position="75"/>
        <end position="103"/>
    </location>
</feature>
<feature type="transmembrane region" description="Helical" evidence="5">
    <location>
        <begin position="556"/>
        <end position="573"/>
    </location>
</feature>
<keyword evidence="4 5" id="KW-0472">Membrane</keyword>
<comment type="subcellular location">
    <subcellularLocation>
        <location evidence="1">Membrane</location>
        <topology evidence="1">Multi-pass membrane protein</topology>
    </subcellularLocation>
</comment>
<dbReference type="PANTHER" id="PTHR21041:SF17">
    <property type="entry name" value="E3 UBIQUITIN-PROTEIN LIGASE DCST1"/>
    <property type="match status" value="1"/>
</dbReference>
<dbReference type="InterPro" id="IPR051856">
    <property type="entry name" value="CSR-E3_Ligase_Protein"/>
</dbReference>
<dbReference type="KEGG" id="sliu:111350614"/>
<dbReference type="PANTHER" id="PTHR21041">
    <property type="entry name" value="DENDRITIC CELL-SPECIFIC TRANSMEMBRANE PROTEIN"/>
    <property type="match status" value="1"/>
</dbReference>
<evidence type="ECO:0000256" key="1">
    <source>
        <dbReference type="ARBA" id="ARBA00004141"/>
    </source>
</evidence>
<accession>A0A9J7DXD7</accession>
<evidence type="ECO:0000256" key="3">
    <source>
        <dbReference type="ARBA" id="ARBA00022989"/>
    </source>
</evidence>
<dbReference type="AlphaFoldDB" id="A0A9J7DXD7"/>
<evidence type="ECO:0000259" key="6">
    <source>
        <dbReference type="Pfam" id="PF07782"/>
    </source>
</evidence>
<feature type="transmembrane region" description="Helical" evidence="5">
    <location>
        <begin position="44"/>
        <end position="63"/>
    </location>
</feature>
<dbReference type="OrthoDB" id="5985669at2759"/>
<dbReference type="InterPro" id="IPR058842">
    <property type="entry name" value="DCST1_C"/>
</dbReference>
<proteinExistence type="predicted"/>
<evidence type="ECO:0000256" key="2">
    <source>
        <dbReference type="ARBA" id="ARBA00022692"/>
    </source>
</evidence>
<dbReference type="RefSeq" id="XP_022818017.1">
    <property type="nucleotide sequence ID" value="XM_022962249.1"/>
</dbReference>
<dbReference type="Pfam" id="PF26037">
    <property type="entry name" value="zf-RING_DCST1_C"/>
    <property type="match status" value="1"/>
</dbReference>
<dbReference type="CTD" id="39492"/>
<organism evidence="8 9">
    <name type="scientific">Spodoptera litura</name>
    <name type="common">Asian cotton leafworm</name>
    <dbReference type="NCBI Taxonomy" id="69820"/>
    <lineage>
        <taxon>Eukaryota</taxon>
        <taxon>Metazoa</taxon>
        <taxon>Ecdysozoa</taxon>
        <taxon>Arthropoda</taxon>
        <taxon>Hexapoda</taxon>
        <taxon>Insecta</taxon>
        <taxon>Pterygota</taxon>
        <taxon>Neoptera</taxon>
        <taxon>Endopterygota</taxon>
        <taxon>Lepidoptera</taxon>
        <taxon>Glossata</taxon>
        <taxon>Ditrysia</taxon>
        <taxon>Noctuoidea</taxon>
        <taxon>Noctuidae</taxon>
        <taxon>Amphipyrinae</taxon>
        <taxon>Spodoptera</taxon>
    </lineage>
</organism>
<evidence type="ECO:0000256" key="4">
    <source>
        <dbReference type="ARBA" id="ARBA00023136"/>
    </source>
</evidence>
<evidence type="ECO:0000313" key="9">
    <source>
        <dbReference type="RefSeq" id="XP_022818017.1"/>
    </source>
</evidence>
<feature type="transmembrane region" description="Helical" evidence="5">
    <location>
        <begin position="374"/>
        <end position="399"/>
    </location>
</feature>
<dbReference type="GeneID" id="111350614"/>
<gene>
    <name evidence="9" type="primary">LOC111350614</name>
</gene>